<dbReference type="AlphaFoldDB" id="A0A8X6VU14"/>
<protein>
    <submittedName>
        <fullName evidence="1">Uncharacterized protein</fullName>
    </submittedName>
</protein>
<dbReference type="EMBL" id="BMAU01021361">
    <property type="protein sequence ID" value="GFY22468.1"/>
    <property type="molecule type" value="Genomic_DNA"/>
</dbReference>
<comment type="caution">
    <text evidence="1">The sequence shown here is derived from an EMBL/GenBank/DDBJ whole genome shotgun (WGS) entry which is preliminary data.</text>
</comment>
<reference evidence="1" key="1">
    <citation type="submission" date="2020-08" db="EMBL/GenBank/DDBJ databases">
        <title>Multicomponent nature underlies the extraordinary mechanical properties of spider dragline silk.</title>
        <authorList>
            <person name="Kono N."/>
            <person name="Nakamura H."/>
            <person name="Mori M."/>
            <person name="Yoshida Y."/>
            <person name="Ohtoshi R."/>
            <person name="Malay A.D."/>
            <person name="Moran D.A.P."/>
            <person name="Tomita M."/>
            <person name="Numata K."/>
            <person name="Arakawa K."/>
        </authorList>
    </citation>
    <scope>NUCLEOTIDE SEQUENCE</scope>
</reference>
<accession>A0A8X6VU14</accession>
<organism evidence="1 2">
    <name type="scientific">Trichonephila clavipes</name>
    <name type="common">Golden silk orbweaver</name>
    <name type="synonym">Nephila clavipes</name>
    <dbReference type="NCBI Taxonomy" id="2585209"/>
    <lineage>
        <taxon>Eukaryota</taxon>
        <taxon>Metazoa</taxon>
        <taxon>Ecdysozoa</taxon>
        <taxon>Arthropoda</taxon>
        <taxon>Chelicerata</taxon>
        <taxon>Arachnida</taxon>
        <taxon>Araneae</taxon>
        <taxon>Araneomorphae</taxon>
        <taxon>Entelegynae</taxon>
        <taxon>Araneoidea</taxon>
        <taxon>Nephilidae</taxon>
        <taxon>Trichonephila</taxon>
    </lineage>
</organism>
<evidence type="ECO:0000313" key="2">
    <source>
        <dbReference type="Proteomes" id="UP000887159"/>
    </source>
</evidence>
<evidence type="ECO:0000313" key="1">
    <source>
        <dbReference type="EMBL" id="GFY22468.1"/>
    </source>
</evidence>
<dbReference type="Proteomes" id="UP000887159">
    <property type="component" value="Unassembled WGS sequence"/>
</dbReference>
<keyword evidence="2" id="KW-1185">Reference proteome</keyword>
<gene>
    <name evidence="1" type="ORF">TNCV_2177291</name>
</gene>
<sequence length="121" mass="13925">MIRWVLKLAELIIEWEHHSGTQNAVAAILSRNPVESIIVKKVNCAIIRDLVLSSREQLIEEQKTDTELGHIYRYLENPEDSSVNATICENWSRDCRLIKCLLFYAKYAMSLGEMGVYIPKS</sequence>
<proteinExistence type="predicted"/>
<name>A0A8X6VU14_TRICX</name>